<evidence type="ECO:0000313" key="2">
    <source>
        <dbReference type="EMBL" id="VEI16793.1"/>
    </source>
</evidence>
<organism evidence="2 3">
    <name type="scientific">Actinomyces viscosus</name>
    <dbReference type="NCBI Taxonomy" id="1656"/>
    <lineage>
        <taxon>Bacteria</taxon>
        <taxon>Bacillati</taxon>
        <taxon>Actinomycetota</taxon>
        <taxon>Actinomycetes</taxon>
        <taxon>Actinomycetales</taxon>
        <taxon>Actinomycetaceae</taxon>
        <taxon>Actinomyces</taxon>
    </lineage>
</organism>
<dbReference type="InterPro" id="IPR038637">
    <property type="entry name" value="NPCBM_sf"/>
</dbReference>
<evidence type="ECO:0008006" key="4">
    <source>
        <dbReference type="Google" id="ProtNLM"/>
    </source>
</evidence>
<reference evidence="2 3" key="1">
    <citation type="submission" date="2018-12" db="EMBL/GenBank/DDBJ databases">
        <authorList>
            <consortium name="Pathogen Informatics"/>
        </authorList>
    </citation>
    <scope>NUCLEOTIDE SEQUENCE [LARGE SCALE GENOMIC DNA]</scope>
    <source>
        <strain evidence="2 3">NCTC10951</strain>
    </source>
</reference>
<dbReference type="SUPFAM" id="SSF49785">
    <property type="entry name" value="Galactose-binding domain-like"/>
    <property type="match status" value="1"/>
</dbReference>
<accession>A0A3S4V312</accession>
<evidence type="ECO:0000256" key="1">
    <source>
        <dbReference type="SAM" id="MobiDB-lite"/>
    </source>
</evidence>
<proteinExistence type="predicted"/>
<dbReference type="Gene3D" id="2.60.120.1060">
    <property type="entry name" value="NPCBM/NEW2 domain"/>
    <property type="match status" value="1"/>
</dbReference>
<dbReference type="KEGG" id="avc:NCTC10951_01862"/>
<dbReference type="Proteomes" id="UP000268658">
    <property type="component" value="Chromosome"/>
</dbReference>
<feature type="compositionally biased region" description="Polar residues" evidence="1">
    <location>
        <begin position="149"/>
        <end position="158"/>
    </location>
</feature>
<protein>
    <recommendedName>
        <fullName evidence="4">NPCBM/NEW2 domain</fullName>
    </recommendedName>
</protein>
<gene>
    <name evidence="2" type="ORF">NCTC10951_01862</name>
</gene>
<dbReference type="EMBL" id="LR134477">
    <property type="protein sequence ID" value="VEI16793.1"/>
    <property type="molecule type" value="Genomic_DNA"/>
</dbReference>
<dbReference type="AlphaFoldDB" id="A0A3S4V312"/>
<name>A0A3S4V312_ACTVI</name>
<dbReference type="InterPro" id="IPR008979">
    <property type="entry name" value="Galactose-bd-like_sf"/>
</dbReference>
<feature type="region of interest" description="Disordered" evidence="1">
    <location>
        <begin position="74"/>
        <end position="98"/>
    </location>
</feature>
<sequence length="280" mass="29348">MRLTNILPQPVEIEYFSISPVPDSGITVESTDRRRYSLAMNSSKLSPARRIATALIPVATLSLAACGSLPFSSSPSTSSASASKATTSTPSASATPSATASASASATATTTAGATDAASATTSGNPSAEATTNGLTPENSKGRELRLSDFQQPATGSSWEEKRYDVASTTNTMGVGTKLDWLHTGEIELRLANKFQKVTFNVGQANDSESSDLLVRVAVFADGKEIETVDVPFNDAHPFDVNVANVNALKITLTPITQKQEKPLIDDKSTTGVIFNVKAE</sequence>
<evidence type="ECO:0000313" key="3">
    <source>
        <dbReference type="Proteomes" id="UP000268658"/>
    </source>
</evidence>
<feature type="region of interest" description="Disordered" evidence="1">
    <location>
        <begin position="114"/>
        <end position="162"/>
    </location>
</feature>
<feature type="compositionally biased region" description="Low complexity" evidence="1">
    <location>
        <begin position="114"/>
        <end position="123"/>
    </location>
</feature>
<feature type="compositionally biased region" description="Polar residues" evidence="1">
    <location>
        <begin position="124"/>
        <end position="139"/>
    </location>
</feature>